<dbReference type="STRING" id="71784.A0A1Y2AH02"/>
<keyword evidence="3" id="KW-1185">Reference proteome</keyword>
<organism evidence="2 3">
    <name type="scientific">Naematelia encephala</name>
    <dbReference type="NCBI Taxonomy" id="71784"/>
    <lineage>
        <taxon>Eukaryota</taxon>
        <taxon>Fungi</taxon>
        <taxon>Dikarya</taxon>
        <taxon>Basidiomycota</taxon>
        <taxon>Agaricomycotina</taxon>
        <taxon>Tremellomycetes</taxon>
        <taxon>Tremellales</taxon>
        <taxon>Naemateliaceae</taxon>
        <taxon>Naematelia</taxon>
    </lineage>
</organism>
<dbReference type="InParanoid" id="A0A1Y2AH02"/>
<dbReference type="Proteomes" id="UP000193986">
    <property type="component" value="Unassembled WGS sequence"/>
</dbReference>
<dbReference type="PANTHER" id="PTHR21494">
    <property type="entry name" value="ACTIVATING SIGNAL COINTEGRATOR 1 COMPLEX SUBUNIT 2 ASC-1 COMPLEX SUBUNIT P100"/>
    <property type="match status" value="1"/>
</dbReference>
<feature type="region of interest" description="Disordered" evidence="1">
    <location>
        <begin position="527"/>
        <end position="621"/>
    </location>
</feature>
<dbReference type="InterPro" id="IPR052586">
    <property type="entry name" value="ASCC2"/>
</dbReference>
<protein>
    <recommendedName>
        <fullName evidence="4">CUE domain-containing protein</fullName>
    </recommendedName>
</protein>
<evidence type="ECO:0000313" key="3">
    <source>
        <dbReference type="Proteomes" id="UP000193986"/>
    </source>
</evidence>
<feature type="compositionally biased region" description="Gly residues" evidence="1">
    <location>
        <begin position="547"/>
        <end position="594"/>
    </location>
</feature>
<dbReference type="AlphaFoldDB" id="A0A1Y2AH02"/>
<dbReference type="OrthoDB" id="5577209at2759"/>
<reference evidence="2 3" key="1">
    <citation type="submission" date="2016-07" db="EMBL/GenBank/DDBJ databases">
        <title>Pervasive Adenine N6-methylation of Active Genes in Fungi.</title>
        <authorList>
            <consortium name="DOE Joint Genome Institute"/>
            <person name="Mondo S.J."/>
            <person name="Dannebaum R.O."/>
            <person name="Kuo R.C."/>
            <person name="Labutti K."/>
            <person name="Haridas S."/>
            <person name="Kuo A."/>
            <person name="Salamov A."/>
            <person name="Ahrendt S.R."/>
            <person name="Lipzen A."/>
            <person name="Sullivan W."/>
            <person name="Andreopoulos W.B."/>
            <person name="Clum A."/>
            <person name="Lindquist E."/>
            <person name="Daum C."/>
            <person name="Ramamoorthy G.K."/>
            <person name="Gryganskyi A."/>
            <person name="Culley D."/>
            <person name="Magnuson J.K."/>
            <person name="James T.Y."/>
            <person name="O'Malley M.A."/>
            <person name="Stajich J.E."/>
            <person name="Spatafora J.W."/>
            <person name="Visel A."/>
            <person name="Grigoriev I.V."/>
        </authorList>
    </citation>
    <scope>NUCLEOTIDE SEQUENCE [LARGE SCALE GENOMIC DNA]</scope>
    <source>
        <strain evidence="2 3">68-887.2</strain>
    </source>
</reference>
<sequence>MTADLPSSPPPLALQARALPLLLHRLSDPDISSDASTALPYLKASLNILASAQLQPKVQATSPATPLDVLIRVAQATPSLVDTPLVLDAIIAYPLHQVAVAHLIDLVLPAQPELLQTFRGDVLPHLVTRLRLSSSLHEKTSVVRILLAMIRAHEELLGLFLSEADYLVPALRDVYKSLEDISAKSDLLVICHTLVSALMGDESKEAIKRLMSGDAKVGTKCLVNANLQHDYEAIFEGKSSIGGDELGVLKALQEEQASLNPRVAPLVHLFPSLSPILLLQALDHPSLIPPSSSSSQTDDDRAAPLIDAILSGGSALPPELFELKEAVREMAGGSYSPIAKVGPKKVARNNIWDGDLDMSRLRLGKDESALPSVGTAIPDHLRASILRLVESQAEEAEAQAQALREAHGLPDDVDEEDDNSGPVRLLGDGEESGDDEVDGVKVEKRKADPNGGLINIDVQTKLELAYLADAKVFDRDGQTRRGEARRKLKEVTGMDDSQLEGWRIMLDRNPHKDAILARHQFAPAKDYLAPSRAESEAGSSSSRGRGGRSGGGSGSNSGGGRGGGSGGRGGGGGNQGGNGGRGGQGSGGGRGRGQNKGSRGHSNAQRTRGHDKKMQRLGAGS</sequence>
<evidence type="ECO:0008006" key="4">
    <source>
        <dbReference type="Google" id="ProtNLM"/>
    </source>
</evidence>
<evidence type="ECO:0000313" key="2">
    <source>
        <dbReference type="EMBL" id="ORY21467.1"/>
    </source>
</evidence>
<dbReference type="EMBL" id="MCFC01000110">
    <property type="protein sequence ID" value="ORY21467.1"/>
    <property type="molecule type" value="Genomic_DNA"/>
</dbReference>
<dbReference type="PANTHER" id="PTHR21494:SF0">
    <property type="entry name" value="ACTIVATING SIGNAL COINTEGRATOR 1 COMPLEX SUBUNIT 2"/>
    <property type="match status" value="1"/>
</dbReference>
<accession>A0A1Y2AH02</accession>
<proteinExistence type="predicted"/>
<feature type="region of interest" description="Disordered" evidence="1">
    <location>
        <begin position="408"/>
        <end position="438"/>
    </location>
</feature>
<feature type="compositionally biased region" description="Acidic residues" evidence="1">
    <location>
        <begin position="428"/>
        <end position="437"/>
    </location>
</feature>
<gene>
    <name evidence="2" type="ORF">BCR39DRAFT_553549</name>
</gene>
<name>A0A1Y2AH02_9TREE</name>
<evidence type="ECO:0000256" key="1">
    <source>
        <dbReference type="SAM" id="MobiDB-lite"/>
    </source>
</evidence>
<comment type="caution">
    <text evidence="2">The sequence shown here is derived from an EMBL/GenBank/DDBJ whole genome shotgun (WGS) entry which is preliminary data.</text>
</comment>
<dbReference type="GO" id="GO:0043130">
    <property type="term" value="F:ubiquitin binding"/>
    <property type="evidence" value="ECO:0007669"/>
    <property type="project" value="TreeGrafter"/>
</dbReference>